<dbReference type="Proteomes" id="UP001500929">
    <property type="component" value="Unassembled WGS sequence"/>
</dbReference>
<accession>A0ABN3E7M6</accession>
<proteinExistence type="predicted"/>
<feature type="transmembrane region" description="Helical" evidence="1">
    <location>
        <begin position="108"/>
        <end position="127"/>
    </location>
</feature>
<organism evidence="2 3">
    <name type="scientific">Herbiconiux moechotypicola</name>
    <dbReference type="NCBI Taxonomy" id="637393"/>
    <lineage>
        <taxon>Bacteria</taxon>
        <taxon>Bacillati</taxon>
        <taxon>Actinomycetota</taxon>
        <taxon>Actinomycetes</taxon>
        <taxon>Micrococcales</taxon>
        <taxon>Microbacteriaceae</taxon>
        <taxon>Herbiconiux</taxon>
    </lineage>
</organism>
<keyword evidence="1" id="KW-0472">Membrane</keyword>
<comment type="caution">
    <text evidence="2">The sequence shown here is derived from an EMBL/GenBank/DDBJ whole genome shotgun (WGS) entry which is preliminary data.</text>
</comment>
<dbReference type="EMBL" id="BAAAQY010000020">
    <property type="protein sequence ID" value="GAA2250514.1"/>
    <property type="molecule type" value="Genomic_DNA"/>
</dbReference>
<feature type="transmembrane region" description="Helical" evidence="1">
    <location>
        <begin position="82"/>
        <end position="102"/>
    </location>
</feature>
<keyword evidence="1" id="KW-0812">Transmembrane</keyword>
<sequence>MTVSTPARRPALVTVAVVLVYITGIADVLLGILAVFARYLPEAELDGLAFPVTVLGAAMIIIGLGIVALASGLARGSRFARGLLTALLLIGLALDLTGFVLAPEGGPSTVIAQAVVAAVVLLPLWFGPGARWLRASRPNV</sequence>
<gene>
    <name evidence="2" type="ORF">GCM10009851_40060</name>
</gene>
<protein>
    <submittedName>
        <fullName evidence="2">Uncharacterized protein</fullName>
    </submittedName>
</protein>
<keyword evidence="3" id="KW-1185">Reference proteome</keyword>
<keyword evidence="1" id="KW-1133">Transmembrane helix</keyword>
<name>A0ABN3E7M6_9MICO</name>
<dbReference type="RefSeq" id="WP_259481733.1">
    <property type="nucleotide sequence ID" value="NZ_BAAAQY010000020.1"/>
</dbReference>
<evidence type="ECO:0000313" key="3">
    <source>
        <dbReference type="Proteomes" id="UP001500929"/>
    </source>
</evidence>
<feature type="transmembrane region" description="Helical" evidence="1">
    <location>
        <begin position="48"/>
        <end position="70"/>
    </location>
</feature>
<evidence type="ECO:0000256" key="1">
    <source>
        <dbReference type="SAM" id="Phobius"/>
    </source>
</evidence>
<evidence type="ECO:0000313" key="2">
    <source>
        <dbReference type="EMBL" id="GAA2250514.1"/>
    </source>
</evidence>
<reference evidence="2 3" key="1">
    <citation type="journal article" date="2019" name="Int. J. Syst. Evol. Microbiol.">
        <title>The Global Catalogue of Microorganisms (GCM) 10K type strain sequencing project: providing services to taxonomists for standard genome sequencing and annotation.</title>
        <authorList>
            <consortium name="The Broad Institute Genomics Platform"/>
            <consortium name="The Broad Institute Genome Sequencing Center for Infectious Disease"/>
            <person name="Wu L."/>
            <person name="Ma J."/>
        </authorList>
    </citation>
    <scope>NUCLEOTIDE SEQUENCE [LARGE SCALE GENOMIC DNA]</scope>
    <source>
        <strain evidence="2 3">JCM 16117</strain>
    </source>
</reference>
<feature type="transmembrane region" description="Helical" evidence="1">
    <location>
        <begin position="12"/>
        <end position="36"/>
    </location>
</feature>